<accession>A0A4S2KVX5</accession>
<dbReference type="EMBL" id="QBLH01000808">
    <property type="protein sequence ID" value="TGZ54235.1"/>
    <property type="molecule type" value="Genomic_DNA"/>
</dbReference>
<proteinExistence type="predicted"/>
<reference evidence="1 2" key="1">
    <citation type="journal article" date="2019" name="Philos. Trans. R. Soc. Lond., B, Biol. Sci.">
        <title>Ant behaviour and brain gene expression of defending hosts depend on the ecological success of the intruding social parasite.</title>
        <authorList>
            <person name="Kaur R."/>
            <person name="Stoldt M."/>
            <person name="Jongepier E."/>
            <person name="Feldmeyer B."/>
            <person name="Menzel F."/>
            <person name="Bornberg-Bauer E."/>
            <person name="Foitzik S."/>
        </authorList>
    </citation>
    <scope>NUCLEOTIDE SEQUENCE [LARGE SCALE GENOMIC DNA]</scope>
    <source>
        <tissue evidence="1">Whole body</tissue>
    </source>
</reference>
<protein>
    <submittedName>
        <fullName evidence="1">Uncharacterized protein</fullName>
    </submittedName>
</protein>
<evidence type="ECO:0000313" key="1">
    <source>
        <dbReference type="EMBL" id="TGZ54235.1"/>
    </source>
</evidence>
<comment type="caution">
    <text evidence="1">The sequence shown here is derived from an EMBL/GenBank/DDBJ whole genome shotgun (WGS) entry which is preliminary data.</text>
</comment>
<sequence>MRHTLSEGRPTDKVGYLNNRWISSGYLISGGYPADAQMSLKISCAVLRQSADLSSKLALGSSLTNRNRVEFIIGKSWIVRASRIRRPRISETRLGRLERRPAFRRSCLRELLRNSISPARQSVLLAGGISGAVKSARAPRRLENVRNRRAMFYLDGRDAAKYGSSSPNDGGEEIFGWWLSDREIAVSSRSYRVENHRSPGSSASMLSCIDSNDSGSCSFVRDVSRHQEQEESGICEKIELISFTPDDLDVDLIERDARETSSSPATVTGSERNVKEACINPVCYTPERLIRSQEYRILIPSPRRFTFSQMRFTLENESGEWRYRRCRKRSSRLIDSRQIGATQPRTLLNLPGADLMRTYAIFSPISERRQWVTDDFNVSVKSNDDPSTDEDCGVLSTKTVDSSRSSYNRLNSTWDDCKGPASRRSSSLEDTSGIQSYDWSLETQSDAQNTPMCLCDELAIASSDHAANFANNRGLVINEVASILEGLRNDPGRATALLKEEDRFCDGTSSHDQLTRLALTIETDVEAPAVPDDPNNWVRHLRDRIERLQLANKEIQGDICGLRTNFQCDEKKAINLLGDTTRLLEDVHDLRYFDDLVKLLEGELERISRRNWPFILGHSKPHEEMNLII</sequence>
<keyword evidence="2" id="KW-1185">Reference proteome</keyword>
<dbReference type="AlphaFoldDB" id="A0A4S2KVX5"/>
<organism evidence="1 2">
    <name type="scientific">Temnothorax longispinosus</name>
    <dbReference type="NCBI Taxonomy" id="300112"/>
    <lineage>
        <taxon>Eukaryota</taxon>
        <taxon>Metazoa</taxon>
        <taxon>Ecdysozoa</taxon>
        <taxon>Arthropoda</taxon>
        <taxon>Hexapoda</taxon>
        <taxon>Insecta</taxon>
        <taxon>Pterygota</taxon>
        <taxon>Neoptera</taxon>
        <taxon>Endopterygota</taxon>
        <taxon>Hymenoptera</taxon>
        <taxon>Apocrita</taxon>
        <taxon>Aculeata</taxon>
        <taxon>Formicoidea</taxon>
        <taxon>Formicidae</taxon>
        <taxon>Myrmicinae</taxon>
        <taxon>Temnothorax</taxon>
    </lineage>
</organism>
<name>A0A4S2KVX5_9HYME</name>
<gene>
    <name evidence="1" type="ORF">DBV15_02451</name>
</gene>
<dbReference type="Proteomes" id="UP000310200">
    <property type="component" value="Unassembled WGS sequence"/>
</dbReference>
<evidence type="ECO:0000313" key="2">
    <source>
        <dbReference type="Proteomes" id="UP000310200"/>
    </source>
</evidence>